<gene>
    <name evidence="8" type="primary">divIVA</name>
    <name evidence="8" type="ORF">Psch_02840</name>
</gene>
<dbReference type="Pfam" id="PF05103">
    <property type="entry name" value="DivIVA"/>
    <property type="match status" value="1"/>
</dbReference>
<keyword evidence="5 7" id="KW-0175">Coiled coil</keyword>
<keyword evidence="3" id="KW-0963">Cytoplasm</keyword>
<reference evidence="8 9" key="1">
    <citation type="journal article" date="2018" name="Environ. Microbiol.">
        <title>Novel energy conservation strategies and behaviour of Pelotomaculum schinkii driving syntrophic propionate catabolism.</title>
        <authorList>
            <person name="Hidalgo-Ahumada C.A.P."/>
            <person name="Nobu M.K."/>
            <person name="Narihiro T."/>
            <person name="Tamaki H."/>
            <person name="Liu W.T."/>
            <person name="Kamagata Y."/>
            <person name="Stams A.J.M."/>
            <person name="Imachi H."/>
            <person name="Sousa D.Z."/>
        </authorList>
    </citation>
    <scope>NUCLEOTIDE SEQUENCE [LARGE SCALE GENOMIC DNA]</scope>
    <source>
        <strain evidence="8 9">HH</strain>
    </source>
</reference>
<keyword evidence="6" id="KW-0131">Cell cycle</keyword>
<evidence type="ECO:0000256" key="5">
    <source>
        <dbReference type="ARBA" id="ARBA00023054"/>
    </source>
</evidence>
<sequence>MITPLDIQKKEFRKAMRGYREEEVDAFLDQVIQDYEALFRENQTLKEKLVLAEQSTARYREIEEVLKNTMIMAQKSADELRQNAEKETSLRLDQARIEAEQITREAEQEAAALIQEADLKAAGMIKDAEEKAKLIYEEYHRMERDAQVFRMKFRAFLEAQMKYLDGEEDSIPAGDEHREETA</sequence>
<dbReference type="InterPro" id="IPR007793">
    <property type="entry name" value="DivIVA_fam"/>
</dbReference>
<organism evidence="8 9">
    <name type="scientific">Pelotomaculum schinkii</name>
    <dbReference type="NCBI Taxonomy" id="78350"/>
    <lineage>
        <taxon>Bacteria</taxon>
        <taxon>Bacillati</taxon>
        <taxon>Bacillota</taxon>
        <taxon>Clostridia</taxon>
        <taxon>Eubacteriales</taxon>
        <taxon>Desulfotomaculaceae</taxon>
        <taxon>Pelotomaculum</taxon>
    </lineage>
</organism>
<dbReference type="Proteomes" id="UP000298324">
    <property type="component" value="Unassembled WGS sequence"/>
</dbReference>
<dbReference type="AlphaFoldDB" id="A0A4Y7RAN9"/>
<dbReference type="PANTHER" id="PTHR35794:SF2">
    <property type="entry name" value="CELL DIVISION PROTEIN DIVIVA"/>
    <property type="match status" value="1"/>
</dbReference>
<dbReference type="PANTHER" id="PTHR35794">
    <property type="entry name" value="CELL DIVISION PROTEIN DIVIVA"/>
    <property type="match status" value="1"/>
</dbReference>
<evidence type="ECO:0000256" key="4">
    <source>
        <dbReference type="ARBA" id="ARBA00022618"/>
    </source>
</evidence>
<dbReference type="EMBL" id="QFGA01000002">
    <property type="protein sequence ID" value="TEB05799.1"/>
    <property type="molecule type" value="Genomic_DNA"/>
</dbReference>
<evidence type="ECO:0000313" key="9">
    <source>
        <dbReference type="Proteomes" id="UP000298324"/>
    </source>
</evidence>
<evidence type="ECO:0000256" key="6">
    <source>
        <dbReference type="ARBA" id="ARBA00023306"/>
    </source>
</evidence>
<protein>
    <submittedName>
        <fullName evidence="8">Septum site-determining protein DivIVA</fullName>
    </submittedName>
</protein>
<comment type="subcellular location">
    <subcellularLocation>
        <location evidence="1">Cytoplasm</location>
    </subcellularLocation>
</comment>
<name>A0A4Y7RAN9_9FIRM</name>
<dbReference type="RefSeq" id="WP_190258522.1">
    <property type="nucleotide sequence ID" value="NZ_QFGA01000002.1"/>
</dbReference>
<dbReference type="InterPro" id="IPR019933">
    <property type="entry name" value="DivIVA_domain"/>
</dbReference>
<feature type="coiled-coil region" evidence="7">
    <location>
        <begin position="85"/>
        <end position="145"/>
    </location>
</feature>
<keyword evidence="4" id="KW-0132">Cell division</keyword>
<evidence type="ECO:0000256" key="7">
    <source>
        <dbReference type="SAM" id="Coils"/>
    </source>
</evidence>
<evidence type="ECO:0000256" key="1">
    <source>
        <dbReference type="ARBA" id="ARBA00004496"/>
    </source>
</evidence>
<keyword evidence="9" id="KW-1185">Reference proteome</keyword>
<evidence type="ECO:0000256" key="3">
    <source>
        <dbReference type="ARBA" id="ARBA00022490"/>
    </source>
</evidence>
<evidence type="ECO:0000313" key="8">
    <source>
        <dbReference type="EMBL" id="TEB05799.1"/>
    </source>
</evidence>
<comment type="caution">
    <text evidence="8">The sequence shown here is derived from an EMBL/GenBank/DDBJ whole genome shotgun (WGS) entry which is preliminary data.</text>
</comment>
<dbReference type="GO" id="GO:0005737">
    <property type="term" value="C:cytoplasm"/>
    <property type="evidence" value="ECO:0007669"/>
    <property type="project" value="UniProtKB-SubCell"/>
</dbReference>
<dbReference type="Gene3D" id="6.10.250.660">
    <property type="match status" value="1"/>
</dbReference>
<dbReference type="NCBIfam" id="TIGR03544">
    <property type="entry name" value="DivI1A_domain"/>
    <property type="match status" value="1"/>
</dbReference>
<evidence type="ECO:0000256" key="2">
    <source>
        <dbReference type="ARBA" id="ARBA00009008"/>
    </source>
</evidence>
<feature type="coiled-coil region" evidence="7">
    <location>
        <begin position="28"/>
        <end position="55"/>
    </location>
</feature>
<proteinExistence type="inferred from homology"/>
<accession>A0A4Y7RAN9</accession>
<dbReference type="GO" id="GO:0051301">
    <property type="term" value="P:cell division"/>
    <property type="evidence" value="ECO:0007669"/>
    <property type="project" value="UniProtKB-KW"/>
</dbReference>
<comment type="similarity">
    <text evidence="2">Belongs to the DivIVA family.</text>
</comment>